<feature type="region of interest" description="Disordered" evidence="5">
    <location>
        <begin position="934"/>
        <end position="1053"/>
    </location>
</feature>
<evidence type="ECO:0000259" key="6">
    <source>
        <dbReference type="Pfam" id="PF23409"/>
    </source>
</evidence>
<dbReference type="InterPro" id="IPR055439">
    <property type="entry name" value="Beta-prop_EML_1st"/>
</dbReference>
<dbReference type="SMART" id="SM00320">
    <property type="entry name" value="WD40"/>
    <property type="match status" value="11"/>
</dbReference>
<evidence type="ECO:0000313" key="8">
    <source>
        <dbReference type="EMBL" id="KAG2447042.1"/>
    </source>
</evidence>
<accession>A0A835WGF6</accession>
<evidence type="ECO:0000256" key="2">
    <source>
        <dbReference type="ARBA" id="ARBA00022574"/>
    </source>
</evidence>
<feature type="compositionally biased region" description="Gly residues" evidence="5">
    <location>
        <begin position="973"/>
        <end position="987"/>
    </location>
</feature>
<feature type="domain" description="EML-like second beta-propeller" evidence="7">
    <location>
        <begin position="662"/>
        <end position="928"/>
    </location>
</feature>
<comment type="similarity">
    <text evidence="1">Belongs to the WD repeat EMAP family.</text>
</comment>
<reference evidence="8" key="1">
    <citation type="journal article" date="2020" name="bioRxiv">
        <title>Comparative genomics of Chlamydomonas.</title>
        <authorList>
            <person name="Craig R.J."/>
            <person name="Hasan A.R."/>
            <person name="Ness R.W."/>
            <person name="Keightley P.D."/>
        </authorList>
    </citation>
    <scope>NUCLEOTIDE SEQUENCE</scope>
    <source>
        <strain evidence="8">CCAP 11/173</strain>
    </source>
</reference>
<dbReference type="InterPro" id="IPR001680">
    <property type="entry name" value="WD40_rpt"/>
</dbReference>
<dbReference type="AlphaFoldDB" id="A0A835WGF6"/>
<dbReference type="InterPro" id="IPR015943">
    <property type="entry name" value="WD40/YVTN_repeat-like_dom_sf"/>
</dbReference>
<keyword evidence="9" id="KW-1185">Reference proteome</keyword>
<feature type="domain" description="EML-like first beta-propeller" evidence="6">
    <location>
        <begin position="358"/>
        <end position="595"/>
    </location>
</feature>
<gene>
    <name evidence="8" type="ORF">HYH02_007793</name>
</gene>
<evidence type="ECO:0000259" key="7">
    <source>
        <dbReference type="Pfam" id="PF23414"/>
    </source>
</evidence>
<dbReference type="InterPro" id="IPR050630">
    <property type="entry name" value="WD_repeat_EMAP"/>
</dbReference>
<evidence type="ECO:0000256" key="3">
    <source>
        <dbReference type="ARBA" id="ARBA00022737"/>
    </source>
</evidence>
<dbReference type="InterPro" id="IPR011047">
    <property type="entry name" value="Quinoprotein_ADH-like_sf"/>
</dbReference>
<sequence>MDRILKASYGDRDQRELNAVARAPSARALEVQAGYKERRAANPPQELPPPAAGGGPLFWDPKAQGTPYGLHNAYRASPAKGVRVEIRPGVFHVVDKPAPGAAAAGSPAPAGAAGGAGARGARPSSAPPGRGRAPGAAAAGAVVGGMGPAPSTVALLPKVAELEDVMRDALRRAAAVHIKERTVLLRAFAAELGKRHSELGPRDKVTQAQFATVWSRFGLALTPPLVTAFFDKYGRDARGMMPVLNFTDALLMGGPRLDMAAAEGGRVQKGAYPAGRPATHTGKILYPECKKGVWPPSTWDPRLAERSACLPDVRLALEFVHGYDGHIATAPNIFYTAGGEIVYNVAGVGVVYNKAQHTQRFFLGHDDDVLCTAIHPDRTTVATGQLGKSPCVCVWDSVTCRQIARLPFSRDDRGIQALAFSPDGSRLAAIATDNSHSLHLWDWARGKPLCEPRKSQPGAPPAVYGVVWSKYEPDRLVTYGQNHIKFWRLGPDPRNPALLSPQSEAGMYSLGKTHTVTGAVFLPSGVVLTGNEAGCICSWKGVRLARETQAHGAGPPTRRPDGKPSHGGVRALVLQADGVLLSGGADGAVHVWDVSSGDLGPLLRRFPLLRPDQVGTTTPPAIRGLDCAPDQPEMFVAGVASCDVWEVDKDPEVLVYGQQADLYGLATNPAFPHVYATCCDSDCVTVWSAATRKPIRIVSLGGLVARGCAFSPSGQQLAVGCANGGIKVLEFHPAVRQVWWGKTFNSAVDELKYSPCGRYLAAGSHDQAIDIFDVTRGYARVARCSGHSSTVRHLDWAADSAALQSVDQAYEILYFDPRTGKQLKGNQRDTAWAGWSCLLGFPVMGIWFPDSDGTDINSVHASPSGRYVLTADDHGHVRLLNFPCVVSGAPAHVYGGHCSHVMNVRWAADESYAVSVGGKDRAVFQWRVVRQAEKERHAVEAPWDKKDDKGLIWVAPPSASPPPPQQQYSAPYAGGGGGGGGGGGSPGPGQWARAGAAAAGGAANGRGYGGGGGGGAAAAAAAGEYAGGMSPGMRGAAAAAMGQRRAASAQRRR</sequence>
<dbReference type="InterPro" id="IPR019775">
    <property type="entry name" value="WD40_repeat_CS"/>
</dbReference>
<evidence type="ECO:0000256" key="5">
    <source>
        <dbReference type="SAM" id="MobiDB-lite"/>
    </source>
</evidence>
<feature type="compositionally biased region" description="Low complexity" evidence="5">
    <location>
        <begin position="988"/>
        <end position="1001"/>
    </location>
</feature>
<dbReference type="GO" id="GO:0008017">
    <property type="term" value="F:microtubule binding"/>
    <property type="evidence" value="ECO:0007669"/>
    <property type="project" value="TreeGrafter"/>
</dbReference>
<dbReference type="InterPro" id="IPR005108">
    <property type="entry name" value="HELP"/>
</dbReference>
<dbReference type="GO" id="GO:0005929">
    <property type="term" value="C:cilium"/>
    <property type="evidence" value="ECO:0007669"/>
    <property type="project" value="UniProtKB-ARBA"/>
</dbReference>
<evidence type="ECO:0008006" key="10">
    <source>
        <dbReference type="Google" id="ProtNLM"/>
    </source>
</evidence>
<dbReference type="Gene3D" id="2.130.10.10">
    <property type="entry name" value="YVTN repeat-like/Quinoprotein amine dehydrogenase"/>
    <property type="match status" value="2"/>
</dbReference>
<dbReference type="PANTHER" id="PTHR13720:SF33">
    <property type="entry name" value="HELP DOMAIN-CONTAINING PROTEIN"/>
    <property type="match status" value="1"/>
</dbReference>
<evidence type="ECO:0000313" key="9">
    <source>
        <dbReference type="Proteomes" id="UP000613740"/>
    </source>
</evidence>
<dbReference type="Pfam" id="PF23414">
    <property type="entry name" value="Beta-prop_EML_2"/>
    <property type="match status" value="1"/>
</dbReference>
<dbReference type="FunFam" id="2.130.10.10:FF:000320">
    <property type="entry name" value="echinoderm microtubule-associated protein-like 6"/>
    <property type="match status" value="1"/>
</dbReference>
<feature type="compositionally biased region" description="Gly residues" evidence="5">
    <location>
        <begin position="1002"/>
        <end position="1016"/>
    </location>
</feature>
<dbReference type="EMBL" id="JAEHOD010000023">
    <property type="protein sequence ID" value="KAG2447042.1"/>
    <property type="molecule type" value="Genomic_DNA"/>
</dbReference>
<feature type="compositionally biased region" description="Low complexity" evidence="5">
    <location>
        <begin position="119"/>
        <end position="136"/>
    </location>
</feature>
<dbReference type="SUPFAM" id="SSF50998">
    <property type="entry name" value="Quinoprotein alcohol dehydrogenase-like"/>
    <property type="match status" value="1"/>
</dbReference>
<keyword evidence="2 4" id="KW-0853">WD repeat</keyword>
<feature type="repeat" description="WD" evidence="4">
    <location>
        <begin position="580"/>
        <end position="597"/>
    </location>
</feature>
<protein>
    <recommendedName>
        <fullName evidence="10">HELP domain-containing protein</fullName>
    </recommendedName>
</protein>
<dbReference type="PROSITE" id="PS00678">
    <property type="entry name" value="WD_REPEATS_1"/>
    <property type="match status" value="1"/>
</dbReference>
<dbReference type="OrthoDB" id="47802at2759"/>
<evidence type="ECO:0000256" key="4">
    <source>
        <dbReference type="PROSITE-ProRule" id="PRU00221"/>
    </source>
</evidence>
<organism evidence="8 9">
    <name type="scientific">Chlamydomonas schloesseri</name>
    <dbReference type="NCBI Taxonomy" id="2026947"/>
    <lineage>
        <taxon>Eukaryota</taxon>
        <taxon>Viridiplantae</taxon>
        <taxon>Chlorophyta</taxon>
        <taxon>core chlorophytes</taxon>
        <taxon>Chlorophyceae</taxon>
        <taxon>CS clade</taxon>
        <taxon>Chlamydomonadales</taxon>
        <taxon>Chlamydomonadaceae</taxon>
        <taxon>Chlamydomonas</taxon>
    </lineage>
</organism>
<feature type="region of interest" description="Disordered" evidence="5">
    <location>
        <begin position="99"/>
        <end position="136"/>
    </location>
</feature>
<dbReference type="InterPro" id="IPR055442">
    <property type="entry name" value="Beta-prop_EML-like_2nd"/>
</dbReference>
<proteinExistence type="inferred from homology"/>
<dbReference type="PANTHER" id="PTHR13720">
    <property type="entry name" value="WD-40 REPEAT PROTEIN"/>
    <property type="match status" value="1"/>
</dbReference>
<dbReference type="Pfam" id="PF23409">
    <property type="entry name" value="Beta-prop_EML"/>
    <property type="match status" value="1"/>
</dbReference>
<feature type="region of interest" description="Disordered" evidence="5">
    <location>
        <begin position="32"/>
        <end position="60"/>
    </location>
</feature>
<dbReference type="SUPFAM" id="SSF50978">
    <property type="entry name" value="WD40 repeat-like"/>
    <property type="match status" value="1"/>
</dbReference>
<keyword evidence="3" id="KW-0677">Repeat</keyword>
<name>A0A835WGF6_9CHLO</name>
<dbReference type="Proteomes" id="UP000613740">
    <property type="component" value="Unassembled WGS sequence"/>
</dbReference>
<comment type="caution">
    <text evidence="8">The sequence shown here is derived from an EMBL/GenBank/DDBJ whole genome shotgun (WGS) entry which is preliminary data.</text>
</comment>
<feature type="region of interest" description="Disordered" evidence="5">
    <location>
        <begin position="548"/>
        <end position="567"/>
    </location>
</feature>
<dbReference type="Pfam" id="PF03451">
    <property type="entry name" value="HELP"/>
    <property type="match status" value="1"/>
</dbReference>
<feature type="compositionally biased region" description="Basic and acidic residues" evidence="5">
    <location>
        <begin position="934"/>
        <end position="950"/>
    </location>
</feature>
<evidence type="ECO:0000256" key="1">
    <source>
        <dbReference type="ARBA" id="ARBA00006489"/>
    </source>
</evidence>
<dbReference type="PROSITE" id="PS50082">
    <property type="entry name" value="WD_REPEATS_2"/>
    <property type="match status" value="1"/>
</dbReference>
<feature type="compositionally biased region" description="Low complexity" evidence="5">
    <location>
        <begin position="99"/>
        <end position="111"/>
    </location>
</feature>
<dbReference type="InterPro" id="IPR036322">
    <property type="entry name" value="WD40_repeat_dom_sf"/>
</dbReference>
<feature type="compositionally biased region" description="Low complexity" evidence="5">
    <location>
        <begin position="1031"/>
        <end position="1053"/>
    </location>
</feature>